<name>A0A182F5A0_ANOAL</name>
<dbReference type="EnsemblMetazoa" id="AALB001642-RA">
    <property type="protein sequence ID" value="AALB001642-PA"/>
    <property type="gene ID" value="AALB001642"/>
</dbReference>
<evidence type="ECO:0000313" key="3">
    <source>
        <dbReference type="Proteomes" id="UP000069272"/>
    </source>
</evidence>
<evidence type="ECO:0000313" key="2">
    <source>
        <dbReference type="EnsemblMetazoa" id="AALB001642-PA"/>
    </source>
</evidence>
<feature type="region of interest" description="Disordered" evidence="1">
    <location>
        <begin position="64"/>
        <end position="86"/>
    </location>
</feature>
<keyword evidence="3" id="KW-1185">Reference proteome</keyword>
<reference evidence="2" key="2">
    <citation type="submission" date="2022-08" db="UniProtKB">
        <authorList>
            <consortium name="EnsemblMetazoa"/>
        </authorList>
    </citation>
    <scope>IDENTIFICATION</scope>
    <source>
        <strain evidence="2">STECLA/ALBI9_A</strain>
    </source>
</reference>
<sequence length="86" mass="9343">MKHSDRVLRISAPGPLHPVVDSGLGGAAVLARGDGGGKNGLLEIAQEPRRNALRNLINPRRRRLGRSGTIEHEESLNCEENAQSNW</sequence>
<dbReference type="AlphaFoldDB" id="A0A182F5A0"/>
<organism evidence="2 3">
    <name type="scientific">Anopheles albimanus</name>
    <name type="common">New world malaria mosquito</name>
    <dbReference type="NCBI Taxonomy" id="7167"/>
    <lineage>
        <taxon>Eukaryota</taxon>
        <taxon>Metazoa</taxon>
        <taxon>Ecdysozoa</taxon>
        <taxon>Arthropoda</taxon>
        <taxon>Hexapoda</taxon>
        <taxon>Insecta</taxon>
        <taxon>Pterygota</taxon>
        <taxon>Neoptera</taxon>
        <taxon>Endopterygota</taxon>
        <taxon>Diptera</taxon>
        <taxon>Nematocera</taxon>
        <taxon>Culicoidea</taxon>
        <taxon>Culicidae</taxon>
        <taxon>Anophelinae</taxon>
        <taxon>Anopheles</taxon>
    </lineage>
</organism>
<reference evidence="2 3" key="1">
    <citation type="journal article" date="2017" name="G3 (Bethesda)">
        <title>The Physical Genome Mapping of Anopheles albimanus Corrected Scaffold Misassemblies and Identified Interarm Rearrangements in Genus Anopheles.</title>
        <authorList>
            <person name="Artemov G.N."/>
            <person name="Peery A.N."/>
            <person name="Jiang X."/>
            <person name="Tu Z."/>
            <person name="Stegniy V.N."/>
            <person name="Sharakhova M.V."/>
            <person name="Sharakhov I.V."/>
        </authorList>
    </citation>
    <scope>NUCLEOTIDE SEQUENCE [LARGE SCALE GENOMIC DNA]</scope>
    <source>
        <strain evidence="2 3">ALBI9_A</strain>
    </source>
</reference>
<protein>
    <submittedName>
        <fullName evidence="2">Uncharacterized protein</fullName>
    </submittedName>
</protein>
<dbReference type="VEuPathDB" id="VectorBase:AALB001642"/>
<accession>A0A182F5A0</accession>
<dbReference type="Proteomes" id="UP000069272">
    <property type="component" value="Chromosome 2L"/>
</dbReference>
<evidence type="ECO:0000256" key="1">
    <source>
        <dbReference type="SAM" id="MobiDB-lite"/>
    </source>
</evidence>
<proteinExistence type="predicted"/>